<keyword evidence="2" id="KW-0479">Metal-binding</keyword>
<evidence type="ECO:0000313" key="8">
    <source>
        <dbReference type="EMBL" id="TQD72456.1"/>
    </source>
</evidence>
<evidence type="ECO:0000256" key="4">
    <source>
        <dbReference type="PROSITE-ProRule" id="PRU00742"/>
    </source>
</evidence>
<dbReference type="STRING" id="106549.A0A540KE02"/>
<dbReference type="Pfam" id="PF00491">
    <property type="entry name" value="Arginase"/>
    <property type="match status" value="1"/>
</dbReference>
<dbReference type="GO" id="GO:0046872">
    <property type="term" value="F:metal ion binding"/>
    <property type="evidence" value="ECO:0007669"/>
    <property type="project" value="UniProtKB-KW"/>
</dbReference>
<dbReference type="InterPro" id="IPR016162">
    <property type="entry name" value="Ald_DH_N"/>
</dbReference>
<dbReference type="Gene3D" id="3.40.800.10">
    <property type="entry name" value="Ureohydrolase domain"/>
    <property type="match status" value="1"/>
</dbReference>
<dbReference type="PANTHER" id="PTHR11358:SF26">
    <property type="entry name" value="GUANIDINO ACID HYDROLASE, MITOCHONDRIAL"/>
    <property type="match status" value="1"/>
</dbReference>
<evidence type="ECO:0000259" key="7">
    <source>
        <dbReference type="Pfam" id="PF00171"/>
    </source>
</evidence>
<sequence length="350" mass="38392">MVTKLAEQTPLSALYRAHLAKLASVPDGVFNVIIIFGKTAGAAISHHMDIDKAAAKNNLKQVSLELGGKSPPVIFDDADINMAADLALLGILFNQVKFIISVVNMSDHSQAPSHSSAFFLYLSPQQLDTTFKFFLKEKGESRVIDASLTLIGERAKLKGELVRALGGAVASTSLLLLDITRHFFKGRPLVLQGLERLSGVGAPTQQLKKKFETGVDDDRLMNVISESVKLVMEQYNAIFRPSGAMNSSEHLRDQDEVYIASIHFQDPLRPLVLGGDHSISYPVVRPVSEKLGGPVDILHLDAHPDIYYAFEGNKYSHASSFARIMEGGYARRLLQIHLALLSRCVITGFR</sequence>
<name>A0A540KE02_MALBA</name>
<dbReference type="GO" id="GO:0008783">
    <property type="term" value="F:agmatinase activity"/>
    <property type="evidence" value="ECO:0007669"/>
    <property type="project" value="TreeGrafter"/>
</dbReference>
<dbReference type="Proteomes" id="UP000315295">
    <property type="component" value="Unassembled WGS sequence"/>
</dbReference>
<reference evidence="8 9" key="1">
    <citation type="journal article" date="2019" name="G3 (Bethesda)">
        <title>Sequencing of a Wild Apple (Malus baccata) Genome Unravels the Differences Between Cultivated and Wild Apple Species Regarding Disease Resistance and Cold Tolerance.</title>
        <authorList>
            <person name="Chen X."/>
        </authorList>
    </citation>
    <scope>NUCLEOTIDE SEQUENCE [LARGE SCALE GENOMIC DNA]</scope>
    <source>
        <strain evidence="9">cv. Shandingzi</strain>
        <tissue evidence="8">Leaves</tissue>
    </source>
</reference>
<comment type="similarity">
    <text evidence="1 6">Belongs to the aldehyde dehydrogenase family.</text>
</comment>
<proteinExistence type="inferred from homology"/>
<dbReference type="InterPro" id="IPR023696">
    <property type="entry name" value="Ureohydrolase_dom_sf"/>
</dbReference>
<dbReference type="AlphaFoldDB" id="A0A540KE02"/>
<keyword evidence="6" id="KW-0560">Oxidoreductase</keyword>
<evidence type="ECO:0000313" key="9">
    <source>
        <dbReference type="Proteomes" id="UP000315295"/>
    </source>
</evidence>
<dbReference type="InterPro" id="IPR016161">
    <property type="entry name" value="Ald_DH/histidinol_DH"/>
</dbReference>
<protein>
    <recommendedName>
        <fullName evidence="7">Aldehyde dehydrogenase domain-containing protein</fullName>
    </recommendedName>
</protein>
<evidence type="ECO:0000256" key="1">
    <source>
        <dbReference type="ARBA" id="ARBA00009986"/>
    </source>
</evidence>
<dbReference type="EMBL" id="VIEB01001404">
    <property type="protein sequence ID" value="TQD72456.1"/>
    <property type="molecule type" value="Genomic_DNA"/>
</dbReference>
<feature type="active site" evidence="5">
    <location>
        <position position="65"/>
    </location>
</feature>
<comment type="caution">
    <text evidence="8">The sequence shown here is derived from an EMBL/GenBank/DDBJ whole genome shotgun (WGS) entry which is preliminary data.</text>
</comment>
<dbReference type="Gene3D" id="3.40.605.10">
    <property type="entry name" value="Aldehyde Dehydrogenase, Chain A, domain 1"/>
    <property type="match status" value="1"/>
</dbReference>
<dbReference type="InterPro" id="IPR015590">
    <property type="entry name" value="Aldehyde_DH_dom"/>
</dbReference>
<comment type="similarity">
    <text evidence="4">Belongs to the arginase family.</text>
</comment>
<evidence type="ECO:0000256" key="3">
    <source>
        <dbReference type="ARBA" id="ARBA00022801"/>
    </source>
</evidence>
<evidence type="ECO:0000256" key="2">
    <source>
        <dbReference type="ARBA" id="ARBA00022723"/>
    </source>
</evidence>
<accession>A0A540KE02</accession>
<dbReference type="SUPFAM" id="SSF53720">
    <property type="entry name" value="ALDH-like"/>
    <property type="match status" value="1"/>
</dbReference>
<dbReference type="PANTHER" id="PTHR11358">
    <property type="entry name" value="ARGINASE/AGMATINASE"/>
    <property type="match status" value="1"/>
</dbReference>
<dbReference type="GO" id="GO:0033389">
    <property type="term" value="P:putrescine biosynthetic process from arginine, via agmatine"/>
    <property type="evidence" value="ECO:0007669"/>
    <property type="project" value="TreeGrafter"/>
</dbReference>
<dbReference type="PROSITE" id="PS00687">
    <property type="entry name" value="ALDEHYDE_DEHYDR_GLU"/>
    <property type="match status" value="1"/>
</dbReference>
<dbReference type="SUPFAM" id="SSF52768">
    <property type="entry name" value="Arginase/deacetylase"/>
    <property type="match status" value="1"/>
</dbReference>
<dbReference type="InterPro" id="IPR029510">
    <property type="entry name" value="Ald_DH_CS_GLU"/>
</dbReference>
<feature type="domain" description="Aldehyde dehydrogenase" evidence="7">
    <location>
        <begin position="1"/>
        <end position="95"/>
    </location>
</feature>
<dbReference type="GO" id="GO:0016491">
    <property type="term" value="F:oxidoreductase activity"/>
    <property type="evidence" value="ECO:0007669"/>
    <property type="project" value="UniProtKB-KW"/>
</dbReference>
<organism evidence="8 9">
    <name type="scientific">Malus baccata</name>
    <name type="common">Siberian crab apple</name>
    <name type="synonym">Pyrus baccata</name>
    <dbReference type="NCBI Taxonomy" id="106549"/>
    <lineage>
        <taxon>Eukaryota</taxon>
        <taxon>Viridiplantae</taxon>
        <taxon>Streptophyta</taxon>
        <taxon>Embryophyta</taxon>
        <taxon>Tracheophyta</taxon>
        <taxon>Spermatophyta</taxon>
        <taxon>Magnoliopsida</taxon>
        <taxon>eudicotyledons</taxon>
        <taxon>Gunneridae</taxon>
        <taxon>Pentapetalae</taxon>
        <taxon>rosids</taxon>
        <taxon>fabids</taxon>
        <taxon>Rosales</taxon>
        <taxon>Rosaceae</taxon>
        <taxon>Amygdaloideae</taxon>
        <taxon>Maleae</taxon>
        <taxon>Malus</taxon>
    </lineage>
</organism>
<dbReference type="Pfam" id="PF00171">
    <property type="entry name" value="Aldedh"/>
    <property type="match status" value="1"/>
</dbReference>
<evidence type="ECO:0000256" key="5">
    <source>
        <dbReference type="PROSITE-ProRule" id="PRU10007"/>
    </source>
</evidence>
<gene>
    <name evidence="8" type="ORF">C1H46_042009</name>
</gene>
<keyword evidence="3" id="KW-0378">Hydrolase</keyword>
<dbReference type="PROSITE" id="PS51409">
    <property type="entry name" value="ARGINASE_2"/>
    <property type="match status" value="1"/>
</dbReference>
<evidence type="ECO:0000256" key="6">
    <source>
        <dbReference type="RuleBase" id="RU003345"/>
    </source>
</evidence>
<dbReference type="InterPro" id="IPR006035">
    <property type="entry name" value="Ureohydrolase"/>
</dbReference>
<keyword evidence="9" id="KW-1185">Reference proteome</keyword>